<dbReference type="GO" id="GO:0006355">
    <property type="term" value="P:regulation of DNA-templated transcription"/>
    <property type="evidence" value="ECO:0007669"/>
    <property type="project" value="InterPro"/>
</dbReference>
<dbReference type="Gene3D" id="1.10.1220.10">
    <property type="entry name" value="Met repressor-like"/>
    <property type="match status" value="1"/>
</dbReference>
<dbReference type="EMBL" id="VUNQ01000009">
    <property type="protein sequence ID" value="MSU00960.1"/>
    <property type="molecule type" value="Genomic_DNA"/>
</dbReference>
<protein>
    <submittedName>
        <fullName evidence="1">CopG family transcriptional regulator</fullName>
    </submittedName>
</protein>
<gene>
    <name evidence="1" type="ORF">FYJ83_05715</name>
</gene>
<dbReference type="Proteomes" id="UP000469523">
    <property type="component" value="Unassembled WGS sequence"/>
</dbReference>
<accession>A0A6N7XYU2</accession>
<evidence type="ECO:0000313" key="2">
    <source>
        <dbReference type="Proteomes" id="UP000469523"/>
    </source>
</evidence>
<dbReference type="InterPro" id="IPR010985">
    <property type="entry name" value="Ribbon_hlx_hlx"/>
</dbReference>
<keyword evidence="2" id="KW-1185">Reference proteome</keyword>
<proteinExistence type="predicted"/>
<dbReference type="CDD" id="cd22231">
    <property type="entry name" value="RHH_NikR_HicB-like"/>
    <property type="match status" value="1"/>
</dbReference>
<comment type="caution">
    <text evidence="1">The sequence shown here is derived from an EMBL/GenBank/DDBJ whole genome shotgun (WGS) entry which is preliminary data.</text>
</comment>
<name>A0A6N7XYU2_9FIRM</name>
<dbReference type="SUPFAM" id="SSF47598">
    <property type="entry name" value="Ribbon-helix-helix"/>
    <property type="match status" value="1"/>
</dbReference>
<sequence>MAETRRIMISLPNSLLEEVDVMVPMEYKNRSDFVIEAMRLFINEKKRIEVAEKMKEGYKEMSQINLTLAEIGLEQDILDLVIYEARLTGREIL</sequence>
<dbReference type="AlphaFoldDB" id="A0A6N7XYU2"/>
<dbReference type="InterPro" id="IPR013321">
    <property type="entry name" value="Arc_rbn_hlx_hlx"/>
</dbReference>
<dbReference type="RefSeq" id="WP_154439381.1">
    <property type="nucleotide sequence ID" value="NZ_JAHLPJ010000001.1"/>
</dbReference>
<reference evidence="1 2" key="1">
    <citation type="submission" date="2019-09" db="EMBL/GenBank/DDBJ databases">
        <title>In-depth cultivation of the pig gut microbiome towards novel bacterial diversity and tailored functional studies.</title>
        <authorList>
            <person name="Wylensek D."/>
            <person name="Hitch T.C.A."/>
            <person name="Clavel T."/>
        </authorList>
    </citation>
    <scope>NUCLEOTIDE SEQUENCE [LARGE SCALE GENOMIC DNA]</scope>
    <source>
        <strain evidence="1 2">WCA3-693-APC-4?</strain>
    </source>
</reference>
<organism evidence="1 2">
    <name type="scientific">Tissierella pigra</name>
    <dbReference type="NCBI Taxonomy" id="2607614"/>
    <lineage>
        <taxon>Bacteria</taxon>
        <taxon>Bacillati</taxon>
        <taxon>Bacillota</taxon>
        <taxon>Tissierellia</taxon>
        <taxon>Tissierellales</taxon>
        <taxon>Tissierellaceae</taxon>
        <taxon>Tissierella</taxon>
    </lineage>
</organism>
<evidence type="ECO:0000313" key="1">
    <source>
        <dbReference type="EMBL" id="MSU00960.1"/>
    </source>
</evidence>